<dbReference type="Proteomes" id="UP001596020">
    <property type="component" value="Unassembled WGS sequence"/>
</dbReference>
<proteinExistence type="predicted"/>
<gene>
    <name evidence="1" type="ORF">ACFO3G_06575</name>
</gene>
<protein>
    <recommendedName>
        <fullName evidence="3">DUF4398 domain-containing protein</fullName>
    </recommendedName>
</protein>
<evidence type="ECO:0000313" key="1">
    <source>
        <dbReference type="EMBL" id="MFC4666260.1"/>
    </source>
</evidence>
<sequence>MKTISIWPILLGIMITLSSLSCSKDKGAKEILQEAQTAYDNGQFAQAVSLAKQIDTLAITNIELRKEALKIRREARIKYNENRLDTINATLDSCQKIIDLYEPQMLAFKANEMVEGIRMYYREFIPQANITKNAISISTDTIGRVTITSTYVGSPINHTSIKINETNSNEEINLPQVKYDKGLNYRYKSGGKQYEIVTYPDSISEVFNFIKKAKDRKNGLKCEYIRNGQKTGISIRLSPNLTDKMSNTIEIAQCYANRFRLKRERTKIEKENKYLDKALKGEIKDGINDSKKTI</sequence>
<accession>A0ABV9K8J2</accession>
<organism evidence="1 2">
    <name type="scientific">Falsiporphyromonas endometrii</name>
    <dbReference type="NCBI Taxonomy" id="1387297"/>
    <lineage>
        <taxon>Bacteria</taxon>
        <taxon>Pseudomonadati</taxon>
        <taxon>Bacteroidota</taxon>
        <taxon>Bacteroidia</taxon>
        <taxon>Bacteroidales</taxon>
        <taxon>Porphyromonadaceae</taxon>
        <taxon>Falsiporphyromonas</taxon>
    </lineage>
</organism>
<name>A0ABV9K8J2_9PORP</name>
<evidence type="ECO:0008006" key="3">
    <source>
        <dbReference type="Google" id="ProtNLM"/>
    </source>
</evidence>
<evidence type="ECO:0000313" key="2">
    <source>
        <dbReference type="Proteomes" id="UP001596020"/>
    </source>
</evidence>
<keyword evidence="2" id="KW-1185">Reference proteome</keyword>
<reference evidence="2" key="1">
    <citation type="journal article" date="2019" name="Int. J. Syst. Evol. Microbiol.">
        <title>The Global Catalogue of Microorganisms (GCM) 10K type strain sequencing project: providing services to taxonomists for standard genome sequencing and annotation.</title>
        <authorList>
            <consortium name="The Broad Institute Genomics Platform"/>
            <consortium name="The Broad Institute Genome Sequencing Center for Infectious Disease"/>
            <person name="Wu L."/>
            <person name="Ma J."/>
        </authorList>
    </citation>
    <scope>NUCLEOTIDE SEQUENCE [LARGE SCALE GENOMIC DNA]</scope>
    <source>
        <strain evidence="2">CGMCC 4.7357</strain>
    </source>
</reference>
<dbReference type="PROSITE" id="PS51257">
    <property type="entry name" value="PROKAR_LIPOPROTEIN"/>
    <property type="match status" value="1"/>
</dbReference>
<comment type="caution">
    <text evidence="1">The sequence shown here is derived from an EMBL/GenBank/DDBJ whole genome shotgun (WGS) entry which is preliminary data.</text>
</comment>
<dbReference type="EMBL" id="JBHSGO010000187">
    <property type="protein sequence ID" value="MFC4666260.1"/>
    <property type="molecule type" value="Genomic_DNA"/>
</dbReference>
<dbReference type="RefSeq" id="WP_380079154.1">
    <property type="nucleotide sequence ID" value="NZ_JBHSGO010000187.1"/>
</dbReference>